<comment type="caution">
    <text evidence="1">The sequence shown here is derived from an EMBL/GenBank/DDBJ whole genome shotgun (WGS) entry which is preliminary data.</text>
</comment>
<evidence type="ECO:0000313" key="2">
    <source>
        <dbReference type="Proteomes" id="UP000499080"/>
    </source>
</evidence>
<dbReference type="EMBL" id="BGPR01016634">
    <property type="protein sequence ID" value="GBN73681.1"/>
    <property type="molecule type" value="Genomic_DNA"/>
</dbReference>
<protein>
    <submittedName>
        <fullName evidence="1">Uncharacterized protein</fullName>
    </submittedName>
</protein>
<accession>A0A4Y2RDD1</accession>
<dbReference type="AlphaFoldDB" id="A0A4Y2RDD1"/>
<keyword evidence="2" id="KW-1185">Reference proteome</keyword>
<dbReference type="Proteomes" id="UP000499080">
    <property type="component" value="Unassembled WGS sequence"/>
</dbReference>
<sequence length="206" mass="23656">MKSTRLTNNRGKRLLVRAAVTNSGIVISRADSPNTRVFVGLCTSSLLSYIKLWRYLKAWRVRYRFMCRCCHLIRAQSNEADSDESQFHPLLPNVAKTPLDSIETASNFHANTSLIQTDSTLTLVSSVTASWIFFNDFLNVLAFSVTCARIATSKITEQRVNCYNRRRSHHNVYQFYLWCPKESSLSQNVSSEQEIFFHSSFRNHCA</sequence>
<gene>
    <name evidence="1" type="ORF">AVEN_93027_1</name>
</gene>
<organism evidence="1 2">
    <name type="scientific">Araneus ventricosus</name>
    <name type="common">Orbweaver spider</name>
    <name type="synonym">Epeira ventricosa</name>
    <dbReference type="NCBI Taxonomy" id="182803"/>
    <lineage>
        <taxon>Eukaryota</taxon>
        <taxon>Metazoa</taxon>
        <taxon>Ecdysozoa</taxon>
        <taxon>Arthropoda</taxon>
        <taxon>Chelicerata</taxon>
        <taxon>Arachnida</taxon>
        <taxon>Araneae</taxon>
        <taxon>Araneomorphae</taxon>
        <taxon>Entelegynae</taxon>
        <taxon>Araneoidea</taxon>
        <taxon>Araneidae</taxon>
        <taxon>Araneus</taxon>
    </lineage>
</organism>
<name>A0A4Y2RDD1_ARAVE</name>
<evidence type="ECO:0000313" key="1">
    <source>
        <dbReference type="EMBL" id="GBN73681.1"/>
    </source>
</evidence>
<reference evidence="1 2" key="1">
    <citation type="journal article" date="2019" name="Sci. Rep.">
        <title>Orb-weaving spider Araneus ventricosus genome elucidates the spidroin gene catalogue.</title>
        <authorList>
            <person name="Kono N."/>
            <person name="Nakamura H."/>
            <person name="Ohtoshi R."/>
            <person name="Moran D.A.P."/>
            <person name="Shinohara A."/>
            <person name="Yoshida Y."/>
            <person name="Fujiwara M."/>
            <person name="Mori M."/>
            <person name="Tomita M."/>
            <person name="Arakawa K."/>
        </authorList>
    </citation>
    <scope>NUCLEOTIDE SEQUENCE [LARGE SCALE GENOMIC DNA]</scope>
</reference>
<proteinExistence type="predicted"/>